<protein>
    <submittedName>
        <fullName evidence="4">Uncharacterized protein</fullName>
    </submittedName>
</protein>
<proteinExistence type="predicted"/>
<feature type="region of interest" description="Disordered" evidence="1">
    <location>
        <begin position="623"/>
        <end position="656"/>
    </location>
</feature>
<feature type="domain" description="SNTX thioredoxin-like" evidence="2">
    <location>
        <begin position="386"/>
        <end position="513"/>
    </location>
</feature>
<evidence type="ECO:0000313" key="4">
    <source>
        <dbReference type="Ensembl" id="ENSAMXP00000052788.1"/>
    </source>
</evidence>
<reference evidence="5" key="2">
    <citation type="journal article" date="2014" name="Nat. Commun.">
        <title>The cavefish genome reveals candidate genes for eye loss.</title>
        <authorList>
            <person name="McGaugh S.E."/>
            <person name="Gross J.B."/>
            <person name="Aken B."/>
            <person name="Blin M."/>
            <person name="Borowsky R."/>
            <person name="Chalopin D."/>
            <person name="Hinaux H."/>
            <person name="Jeffery W.R."/>
            <person name="Keene A."/>
            <person name="Ma L."/>
            <person name="Minx P."/>
            <person name="Murphy D."/>
            <person name="O'Quin K.E."/>
            <person name="Retaux S."/>
            <person name="Rohner N."/>
            <person name="Searle S.M."/>
            <person name="Stahl B.A."/>
            <person name="Tabin C."/>
            <person name="Volff J.N."/>
            <person name="Yoshizawa M."/>
            <person name="Warren W.C."/>
        </authorList>
    </citation>
    <scope>NUCLEOTIDE SEQUENCE [LARGE SCALE GENOMIC DNA]</scope>
    <source>
        <strain evidence="5">female</strain>
    </source>
</reference>
<dbReference type="Pfam" id="PF21109">
    <property type="entry name" value="Stonustoxin_helical"/>
    <property type="match status" value="1"/>
</dbReference>
<dbReference type="Pfam" id="PF18078">
    <property type="entry name" value="Thioredoxin_11"/>
    <property type="match status" value="1"/>
</dbReference>
<dbReference type="InterPro" id="IPR048997">
    <property type="entry name" value="Stonustoxin-like_helical"/>
</dbReference>
<dbReference type="Ensembl" id="ENSAMXT00000053641.1">
    <property type="protein sequence ID" value="ENSAMXP00000052788.1"/>
    <property type="gene ID" value="ENSAMXG00000040039.1"/>
</dbReference>
<dbReference type="PANTHER" id="PTHR31594">
    <property type="entry name" value="AIG1-TYPE G DOMAIN-CONTAINING PROTEIN"/>
    <property type="match status" value="1"/>
</dbReference>
<dbReference type="InterPro" id="IPR052090">
    <property type="entry name" value="Cytolytic_pore-forming_toxin"/>
</dbReference>
<dbReference type="AlphaFoldDB" id="A0A3B1KE61"/>
<evidence type="ECO:0000313" key="5">
    <source>
        <dbReference type="Proteomes" id="UP000018467"/>
    </source>
</evidence>
<evidence type="ECO:0000256" key="1">
    <source>
        <dbReference type="SAM" id="MobiDB-lite"/>
    </source>
</evidence>
<reference evidence="4" key="4">
    <citation type="submission" date="2025-09" db="UniProtKB">
        <authorList>
            <consortium name="Ensembl"/>
        </authorList>
    </citation>
    <scope>IDENTIFICATION</scope>
</reference>
<name>A0A3B1KE61_ASTMX</name>
<keyword evidence="5" id="KW-1185">Reference proteome</keyword>
<dbReference type="InParanoid" id="A0A3B1KE61"/>
<feature type="compositionally biased region" description="Basic and acidic residues" evidence="1">
    <location>
        <begin position="623"/>
        <end position="642"/>
    </location>
</feature>
<feature type="domain" description="Stonustoxin-like helical" evidence="3">
    <location>
        <begin position="281"/>
        <end position="375"/>
    </location>
</feature>
<reference evidence="4" key="3">
    <citation type="submission" date="2025-08" db="UniProtKB">
        <authorList>
            <consortium name="Ensembl"/>
        </authorList>
    </citation>
    <scope>IDENTIFICATION</scope>
</reference>
<organism evidence="4 5">
    <name type="scientific">Astyanax mexicanus</name>
    <name type="common">Blind cave fish</name>
    <name type="synonym">Astyanax fasciatus mexicanus</name>
    <dbReference type="NCBI Taxonomy" id="7994"/>
    <lineage>
        <taxon>Eukaryota</taxon>
        <taxon>Metazoa</taxon>
        <taxon>Chordata</taxon>
        <taxon>Craniata</taxon>
        <taxon>Vertebrata</taxon>
        <taxon>Euteleostomi</taxon>
        <taxon>Actinopterygii</taxon>
        <taxon>Neopterygii</taxon>
        <taxon>Teleostei</taxon>
        <taxon>Ostariophysi</taxon>
        <taxon>Characiformes</taxon>
        <taxon>Characoidei</taxon>
        <taxon>Acestrorhamphidae</taxon>
        <taxon>Acestrorhamphinae</taxon>
        <taxon>Astyanax</taxon>
    </lineage>
</organism>
<accession>A0A3B1KE61</accession>
<evidence type="ECO:0000259" key="3">
    <source>
        <dbReference type="Pfam" id="PF21109"/>
    </source>
</evidence>
<reference evidence="5" key="1">
    <citation type="submission" date="2013-03" db="EMBL/GenBank/DDBJ databases">
        <authorList>
            <person name="Jeffery W."/>
            <person name="Warren W."/>
            <person name="Wilson R.K."/>
        </authorList>
    </citation>
    <scope>NUCLEOTIDE SEQUENCE</scope>
    <source>
        <strain evidence="5">female</strain>
    </source>
</reference>
<sequence>SSSDLEHGVIELAGLGRPFQLGMLYDCRRDTLIPGITLWDAKMLQENINKSPHSNTAFKIIASDSSEDKSEALNVNASLEASFLCGLVSVKGSAEFLSNKKKSKHQSRVTLQYKATTRFEQLTMEHLGTGNIKHCNVFQEGSATHVVTGLLYGAQAFFVFDKEVQSHENHQEIQGALHACIKKIPTISIEGEATLKMTEAEQQEINNFSCSFHGDFALENNPVSYLDAIKVYTELPKLLGKNGENAVPMTASLYPLTKLDSAAAKLVREISVSLVRRAHHIIDDLDHAVIQCQDFMNVDMAIKFPEIKTKLRKFKDLCSEYKMVFQKQLCKLLPMIRGGGKEEQELVTLLNSVERSPFQGGLISACLNDQENEMNVLRSYLDIMKEVPVFSSSNDMMKKMFNSANDYVVVFAFSSVAQENSYLANLEKYLKELSRNSDEEFIFEPSSTKKEQWFNGEGAVRTRQNVQLFKEFTKANKDRQTTAFCIASIPSKDIIGTSIHVYEKGILLSSKFELPSKPPVPVFLHAEHDCIHLEIKQPAHGSNSVDFYIISYQAQESSEWTSKNTESKSWFHQEEWPSVHFIYYSTSSQPAHFIIPEQLKRPVTFPHLLHQINLSSSFRCQSKRDSASDRSSNHHAEAERPGRPSPAHCSIDPQRR</sequence>
<dbReference type="Proteomes" id="UP000018467">
    <property type="component" value="Unassembled WGS sequence"/>
</dbReference>
<dbReference type="PANTHER" id="PTHR31594:SF16">
    <property type="entry name" value="SI:CH211-281L24.3"/>
    <property type="match status" value="1"/>
</dbReference>
<evidence type="ECO:0000259" key="2">
    <source>
        <dbReference type="Pfam" id="PF18078"/>
    </source>
</evidence>
<dbReference type="InterPro" id="IPR040581">
    <property type="entry name" value="Thioredoxin_11"/>
</dbReference>
<dbReference type="GeneTree" id="ENSGT00390000014380"/>
<dbReference type="STRING" id="7994.ENSAMXP00000052788"/>